<reference evidence="1" key="1">
    <citation type="submission" date="2021-02" db="EMBL/GenBank/DDBJ databases">
        <authorList>
            <person name="Nowell W R."/>
        </authorList>
    </citation>
    <scope>NUCLEOTIDE SEQUENCE</scope>
</reference>
<name>A0A8S3IDV7_9BILA</name>
<organism evidence="1 2">
    <name type="scientific">Rotaria magnacalcarata</name>
    <dbReference type="NCBI Taxonomy" id="392030"/>
    <lineage>
        <taxon>Eukaryota</taxon>
        <taxon>Metazoa</taxon>
        <taxon>Spiralia</taxon>
        <taxon>Gnathifera</taxon>
        <taxon>Rotifera</taxon>
        <taxon>Eurotatoria</taxon>
        <taxon>Bdelloidea</taxon>
        <taxon>Philodinida</taxon>
        <taxon>Philodinidae</taxon>
        <taxon>Rotaria</taxon>
    </lineage>
</organism>
<comment type="caution">
    <text evidence="1">The sequence shown here is derived from an EMBL/GenBank/DDBJ whole genome shotgun (WGS) entry which is preliminary data.</text>
</comment>
<accession>A0A8S3IDV7</accession>
<proteinExistence type="predicted"/>
<evidence type="ECO:0000313" key="2">
    <source>
        <dbReference type="Proteomes" id="UP000681720"/>
    </source>
</evidence>
<gene>
    <name evidence="1" type="ORF">GIL414_LOCUS75889</name>
</gene>
<dbReference type="AlphaFoldDB" id="A0A8S3IDV7"/>
<dbReference type="EMBL" id="CAJOBJ010344107">
    <property type="protein sequence ID" value="CAF5198864.1"/>
    <property type="molecule type" value="Genomic_DNA"/>
</dbReference>
<evidence type="ECO:0000313" key="1">
    <source>
        <dbReference type="EMBL" id="CAF5198864.1"/>
    </source>
</evidence>
<protein>
    <submittedName>
        <fullName evidence="1">Uncharacterized protein</fullName>
    </submittedName>
</protein>
<sequence>MLAQQPLCLLNNRQIELLTELLNNGRLPQLQNLRVTFLMTHDNNENELLLPIPLKQAFASELRHINLKIFADAAWVLTFLEDRQ</sequence>
<dbReference type="Proteomes" id="UP000681720">
    <property type="component" value="Unassembled WGS sequence"/>
</dbReference>